<feature type="non-terminal residue" evidence="1">
    <location>
        <position position="89"/>
    </location>
</feature>
<evidence type="ECO:0000313" key="1">
    <source>
        <dbReference type="EMBL" id="SVE03563.1"/>
    </source>
</evidence>
<gene>
    <name evidence="1" type="ORF">METZ01_LOCUS456417</name>
</gene>
<reference evidence="1" key="1">
    <citation type="submission" date="2018-05" db="EMBL/GenBank/DDBJ databases">
        <authorList>
            <person name="Lanie J.A."/>
            <person name="Ng W.-L."/>
            <person name="Kazmierczak K.M."/>
            <person name="Andrzejewski T.M."/>
            <person name="Davidsen T.M."/>
            <person name="Wayne K.J."/>
            <person name="Tettelin H."/>
            <person name="Glass J.I."/>
            <person name="Rusch D."/>
            <person name="Podicherti R."/>
            <person name="Tsui H.-C.T."/>
            <person name="Winkler M.E."/>
        </authorList>
    </citation>
    <scope>NUCLEOTIDE SEQUENCE</scope>
</reference>
<accession>A0A383A7I6</accession>
<evidence type="ECO:0008006" key="2">
    <source>
        <dbReference type="Google" id="ProtNLM"/>
    </source>
</evidence>
<proteinExistence type="predicted"/>
<dbReference type="AlphaFoldDB" id="A0A383A7I6"/>
<organism evidence="1">
    <name type="scientific">marine metagenome</name>
    <dbReference type="NCBI Taxonomy" id="408172"/>
    <lineage>
        <taxon>unclassified sequences</taxon>
        <taxon>metagenomes</taxon>
        <taxon>ecological metagenomes</taxon>
    </lineage>
</organism>
<name>A0A383A7I6_9ZZZZ</name>
<sequence>MKRLLLALLSLIFLSGPAAPQELVRIAAVVNDNVISMLDLLARIKMAGLATGLEDSPELRQELVQPVLRNLIEEQLQIQEAERQGIVVS</sequence>
<dbReference type="EMBL" id="UINC01189738">
    <property type="protein sequence ID" value="SVE03563.1"/>
    <property type="molecule type" value="Genomic_DNA"/>
</dbReference>
<protein>
    <recommendedName>
        <fullName evidence="2">SurA N-terminal domain-containing protein</fullName>
    </recommendedName>
</protein>
<dbReference type="SUPFAM" id="SSF109998">
    <property type="entry name" value="Triger factor/SurA peptide-binding domain-like"/>
    <property type="match status" value="1"/>
</dbReference>
<dbReference type="Gene3D" id="1.10.4030.10">
    <property type="entry name" value="Porin chaperone SurA, peptide-binding domain"/>
    <property type="match status" value="1"/>
</dbReference>
<dbReference type="InterPro" id="IPR027304">
    <property type="entry name" value="Trigger_fact/SurA_dom_sf"/>
</dbReference>